<dbReference type="GO" id="GO:0009306">
    <property type="term" value="P:protein secretion"/>
    <property type="evidence" value="ECO:0007669"/>
    <property type="project" value="InterPro"/>
</dbReference>
<keyword evidence="1" id="KW-0966">Cell projection</keyword>
<dbReference type="AlphaFoldDB" id="A0A1I0HHV4"/>
<dbReference type="EMBL" id="FOHJ01000009">
    <property type="protein sequence ID" value="SET83370.1"/>
    <property type="molecule type" value="Genomic_DNA"/>
</dbReference>
<dbReference type="Proteomes" id="UP000199095">
    <property type="component" value="Unassembled WGS sequence"/>
</dbReference>
<accession>A0A1I0HHV4</accession>
<dbReference type="GO" id="GO:0005886">
    <property type="term" value="C:plasma membrane"/>
    <property type="evidence" value="ECO:0007669"/>
    <property type="project" value="TreeGrafter"/>
</dbReference>
<dbReference type="PANTHER" id="PTHR30531">
    <property type="entry name" value="FLAGELLAR BIOSYNTHETIC PROTEIN FLHB"/>
    <property type="match status" value="1"/>
</dbReference>
<dbReference type="SUPFAM" id="SSF160544">
    <property type="entry name" value="EscU C-terminal domain-like"/>
    <property type="match status" value="1"/>
</dbReference>
<dbReference type="Pfam" id="PF01312">
    <property type="entry name" value="Bac_export_2"/>
    <property type="match status" value="1"/>
</dbReference>
<name>A0A1I0HHV4_9BACI</name>
<evidence type="ECO:0000313" key="1">
    <source>
        <dbReference type="EMBL" id="SET83370.1"/>
    </source>
</evidence>
<gene>
    <name evidence="1" type="ORF">SAMN05421676_10911</name>
</gene>
<dbReference type="InterPro" id="IPR006135">
    <property type="entry name" value="T3SS_substrate_exporter"/>
</dbReference>
<evidence type="ECO:0000313" key="2">
    <source>
        <dbReference type="Proteomes" id="UP000199095"/>
    </source>
</evidence>
<dbReference type="InterPro" id="IPR029025">
    <property type="entry name" value="T3SS_substrate_exporter_C"/>
</dbReference>
<keyword evidence="1" id="KW-0969">Cilium</keyword>
<dbReference type="STRING" id="237682.SAMN05421676_10911"/>
<reference evidence="2" key="1">
    <citation type="submission" date="2016-10" db="EMBL/GenBank/DDBJ databases">
        <authorList>
            <person name="Varghese N."/>
            <person name="Submissions S."/>
        </authorList>
    </citation>
    <scope>NUCLEOTIDE SEQUENCE [LARGE SCALE GENOMIC DNA]</scope>
    <source>
        <strain evidence="2">CGMCC 1.3566</strain>
    </source>
</reference>
<organism evidence="1 2">
    <name type="scientific">Salinibacillus kushneri</name>
    <dbReference type="NCBI Taxonomy" id="237682"/>
    <lineage>
        <taxon>Bacteria</taxon>
        <taxon>Bacillati</taxon>
        <taxon>Bacillota</taxon>
        <taxon>Bacilli</taxon>
        <taxon>Bacillales</taxon>
        <taxon>Bacillaceae</taxon>
        <taxon>Salinibacillus</taxon>
    </lineage>
</organism>
<sequence length="98" mass="11195">MSKTPKFKRKQAVALSYHDKQATAPKVTANGKGKMAEKILSQAKDHDVPIHEDESLVELLSALNINETIPEDLYQVVAEVFAFIYRVDRHEQEHHKIE</sequence>
<dbReference type="PANTHER" id="PTHR30531:SF12">
    <property type="entry name" value="FLAGELLAR BIOSYNTHETIC PROTEIN FLHB"/>
    <property type="match status" value="1"/>
</dbReference>
<proteinExistence type="predicted"/>
<keyword evidence="1" id="KW-0282">Flagellum</keyword>
<dbReference type="RefSeq" id="WP_093136313.1">
    <property type="nucleotide sequence ID" value="NZ_FOHJ01000009.1"/>
</dbReference>
<dbReference type="Gene3D" id="3.40.1690.10">
    <property type="entry name" value="secretion proteins EscU"/>
    <property type="match status" value="1"/>
</dbReference>
<dbReference type="OrthoDB" id="5244399at2"/>
<keyword evidence="2" id="KW-1185">Reference proteome</keyword>
<protein>
    <submittedName>
        <fullName evidence="1">Flagellar biosynthesis protein</fullName>
    </submittedName>
</protein>